<dbReference type="InterPro" id="IPR003689">
    <property type="entry name" value="ZIP"/>
</dbReference>
<dbReference type="PANTHER" id="PTHR16950">
    <property type="entry name" value="ZINC TRANSPORTER SLC39A7 HISTIDINE-RICH MEMBRANE PROTEIN KE4"/>
    <property type="match status" value="1"/>
</dbReference>
<evidence type="ECO:0000256" key="4">
    <source>
        <dbReference type="ARBA" id="ARBA00023136"/>
    </source>
</evidence>
<dbReference type="AlphaFoldDB" id="A0A2M7RNW2"/>
<accession>A0A2M7RNW2</accession>
<feature type="transmembrane region" description="Helical" evidence="5">
    <location>
        <begin position="67"/>
        <end position="84"/>
    </location>
</feature>
<dbReference type="Pfam" id="PF02535">
    <property type="entry name" value="Zip"/>
    <property type="match status" value="2"/>
</dbReference>
<keyword evidence="4 5" id="KW-0472">Membrane</keyword>
<evidence type="ECO:0000313" key="7">
    <source>
        <dbReference type="Proteomes" id="UP000229371"/>
    </source>
</evidence>
<evidence type="ECO:0000256" key="2">
    <source>
        <dbReference type="ARBA" id="ARBA00022692"/>
    </source>
</evidence>
<name>A0A2M7RNW2_9BACT</name>
<organism evidence="6 7">
    <name type="scientific">bacterium (Candidatus Gribaldobacteria) CG_4_10_14_0_8_um_filter_33_9</name>
    <dbReference type="NCBI Taxonomy" id="2014266"/>
    <lineage>
        <taxon>Bacteria</taxon>
        <taxon>Candidatus Gribaldobacteria</taxon>
    </lineage>
</organism>
<feature type="transmembrane region" description="Helical" evidence="5">
    <location>
        <begin position="37"/>
        <end position="55"/>
    </location>
</feature>
<evidence type="ECO:0000313" key="6">
    <source>
        <dbReference type="EMBL" id="PIZ01170.1"/>
    </source>
</evidence>
<keyword evidence="3 5" id="KW-1133">Transmembrane helix</keyword>
<dbReference type="GO" id="GO:0046873">
    <property type="term" value="F:metal ion transmembrane transporter activity"/>
    <property type="evidence" value="ECO:0007669"/>
    <property type="project" value="InterPro"/>
</dbReference>
<gene>
    <name evidence="6" type="ORF">COY61_00495</name>
</gene>
<protein>
    <recommendedName>
        <fullName evidence="8">ZIP family metal transporter</fullName>
    </recommendedName>
</protein>
<reference evidence="7" key="1">
    <citation type="submission" date="2017-09" db="EMBL/GenBank/DDBJ databases">
        <title>Depth-based differentiation of microbial function through sediment-hosted aquifers and enrichment of novel symbionts in the deep terrestrial subsurface.</title>
        <authorList>
            <person name="Probst A.J."/>
            <person name="Ladd B."/>
            <person name="Jarett J.K."/>
            <person name="Geller-Mcgrath D.E."/>
            <person name="Sieber C.M.K."/>
            <person name="Emerson J.B."/>
            <person name="Anantharaman K."/>
            <person name="Thomas B.C."/>
            <person name="Malmstrom R."/>
            <person name="Stieglmeier M."/>
            <person name="Klingl A."/>
            <person name="Woyke T."/>
            <person name="Ryan C.M."/>
            <person name="Banfield J.F."/>
        </authorList>
    </citation>
    <scope>NUCLEOTIDE SEQUENCE [LARGE SCALE GENOMIC DNA]</scope>
</reference>
<comment type="caution">
    <text evidence="6">The sequence shown here is derived from an EMBL/GenBank/DDBJ whole genome shotgun (WGS) entry which is preliminary data.</text>
</comment>
<evidence type="ECO:0008006" key="8">
    <source>
        <dbReference type="Google" id="ProtNLM"/>
    </source>
</evidence>
<proteinExistence type="predicted"/>
<keyword evidence="2 5" id="KW-0812">Transmembrane</keyword>
<feature type="transmembrane region" description="Helical" evidence="5">
    <location>
        <begin position="6"/>
        <end position="25"/>
    </location>
</feature>
<dbReference type="PANTHER" id="PTHR16950:SF16">
    <property type="entry name" value="ZINC TRANSPORTER ZIP13"/>
    <property type="match status" value="1"/>
</dbReference>
<evidence type="ECO:0000256" key="1">
    <source>
        <dbReference type="ARBA" id="ARBA00004141"/>
    </source>
</evidence>
<dbReference type="Proteomes" id="UP000229371">
    <property type="component" value="Unassembled WGS sequence"/>
</dbReference>
<dbReference type="GO" id="GO:0016020">
    <property type="term" value="C:membrane"/>
    <property type="evidence" value="ECO:0007669"/>
    <property type="project" value="UniProtKB-SubCell"/>
</dbReference>
<evidence type="ECO:0000256" key="5">
    <source>
        <dbReference type="SAM" id="Phobius"/>
    </source>
</evidence>
<sequence length="173" mass="19499">MIILYILISVVLVSLLSLLGIFFFVLKKNILDKYIEIFVSFAAGSLLTGAFFHLLPEATEQIGERSFVWIIVSFLCFFIMEKFFHWRHCHKKNCEVHAFTHISLIGDAIHNFIDGAIIAASFLTNISLGVSATLAIIFHEIPQEIGDFAILVYGGWQKNLPKPLSNLSVLARE</sequence>
<dbReference type="EMBL" id="PFMI01000013">
    <property type="protein sequence ID" value="PIZ01170.1"/>
    <property type="molecule type" value="Genomic_DNA"/>
</dbReference>
<evidence type="ECO:0000256" key="3">
    <source>
        <dbReference type="ARBA" id="ARBA00022989"/>
    </source>
</evidence>
<comment type="subcellular location">
    <subcellularLocation>
        <location evidence="1">Membrane</location>
        <topology evidence="1">Multi-pass membrane protein</topology>
    </subcellularLocation>
</comment>